<dbReference type="EMBL" id="GBHO01044984">
    <property type="protein sequence ID" value="JAF98619.1"/>
    <property type="molecule type" value="Transcribed_RNA"/>
</dbReference>
<feature type="non-terminal residue" evidence="2">
    <location>
        <position position="1"/>
    </location>
</feature>
<reference evidence="2" key="1">
    <citation type="journal article" date="2014" name="PLoS ONE">
        <title>Transcriptome-Based Identification of ABC Transporters in the Western Tarnished Plant Bug Lygus hesperus.</title>
        <authorList>
            <person name="Hull J.J."/>
            <person name="Chaney K."/>
            <person name="Geib S.M."/>
            <person name="Fabrick J.A."/>
            <person name="Brent C.S."/>
            <person name="Walsh D."/>
            <person name="Lavine L.C."/>
        </authorList>
    </citation>
    <scope>NUCLEOTIDE SEQUENCE</scope>
</reference>
<dbReference type="AlphaFoldDB" id="A0A0A9W1A1"/>
<protein>
    <submittedName>
        <fullName evidence="2">Putative outer membrane protein pmp18</fullName>
    </submittedName>
</protein>
<gene>
    <name evidence="2" type="primary">pmp18</name>
    <name evidence="2" type="ORF">CM83_103969</name>
</gene>
<name>A0A0A9W1A1_LYGHE</name>
<feature type="non-terminal residue" evidence="2">
    <location>
        <position position="131"/>
    </location>
</feature>
<accession>A0A0A9W1A1</accession>
<reference evidence="2" key="2">
    <citation type="submission" date="2014-07" db="EMBL/GenBank/DDBJ databases">
        <authorList>
            <person name="Hull J."/>
        </authorList>
    </citation>
    <scope>NUCLEOTIDE SEQUENCE</scope>
</reference>
<evidence type="ECO:0000313" key="2">
    <source>
        <dbReference type="EMBL" id="JAF98619.1"/>
    </source>
</evidence>
<evidence type="ECO:0000256" key="1">
    <source>
        <dbReference type="SAM" id="MobiDB-lite"/>
    </source>
</evidence>
<feature type="compositionally biased region" description="Pro residues" evidence="1">
    <location>
        <begin position="1"/>
        <end position="22"/>
    </location>
</feature>
<proteinExistence type="predicted"/>
<organism evidence="2">
    <name type="scientific">Lygus hesperus</name>
    <name type="common">Western plant bug</name>
    <dbReference type="NCBI Taxonomy" id="30085"/>
    <lineage>
        <taxon>Eukaryota</taxon>
        <taxon>Metazoa</taxon>
        <taxon>Ecdysozoa</taxon>
        <taxon>Arthropoda</taxon>
        <taxon>Hexapoda</taxon>
        <taxon>Insecta</taxon>
        <taxon>Pterygota</taxon>
        <taxon>Neoptera</taxon>
        <taxon>Paraneoptera</taxon>
        <taxon>Hemiptera</taxon>
        <taxon>Heteroptera</taxon>
        <taxon>Panheteroptera</taxon>
        <taxon>Cimicomorpha</taxon>
        <taxon>Miridae</taxon>
        <taxon>Mirini</taxon>
        <taxon>Lygus</taxon>
    </lineage>
</organism>
<sequence>PPVRCTTNPPPLHHTTTPPPMVSSPGMRRFHAATAPAHWRHHLQPSTYTGRLRCSLPPGCGCCTTTTTSAATTTTLANSTPPSPYCRAHGCVTHRGTIPPPPTHCGWWQTYATVATSPSTVLLGAFDSPMV</sequence>
<feature type="region of interest" description="Disordered" evidence="1">
    <location>
        <begin position="1"/>
        <end position="23"/>
    </location>
</feature>